<evidence type="ECO:0000256" key="2">
    <source>
        <dbReference type="ARBA" id="ARBA00023136"/>
    </source>
</evidence>
<evidence type="ECO:0000256" key="5">
    <source>
        <dbReference type="ARBA" id="ARBA00023288"/>
    </source>
</evidence>
<evidence type="ECO:0000256" key="4">
    <source>
        <dbReference type="ARBA" id="ARBA00023237"/>
    </source>
</evidence>
<reference evidence="7 8" key="1">
    <citation type="submission" date="2024-02" db="EMBL/GenBank/DDBJ databases">
        <title>Marinospirillum sp. MEB 164 isolated from Lonar lake sediment.</title>
        <authorList>
            <person name="Joshi A."/>
            <person name="Thite S."/>
        </authorList>
    </citation>
    <scope>NUCLEOTIDE SEQUENCE [LARGE SCALE GENOMIC DNA]</scope>
    <source>
        <strain evidence="7 8">MEB164</strain>
    </source>
</reference>
<keyword evidence="3 6" id="KW-0564">Palmitate</keyword>
<dbReference type="PANTHER" id="PTHR38098">
    <property type="entry name" value="LPS-ASSEMBLY LIPOPROTEIN LPTE"/>
    <property type="match status" value="1"/>
</dbReference>
<dbReference type="PANTHER" id="PTHR38098:SF1">
    <property type="entry name" value="LPS-ASSEMBLY LIPOPROTEIN LPTE"/>
    <property type="match status" value="1"/>
</dbReference>
<evidence type="ECO:0000256" key="6">
    <source>
        <dbReference type="HAMAP-Rule" id="MF_01186"/>
    </source>
</evidence>
<accession>A0ABW8PUF0</accession>
<keyword evidence="4 6" id="KW-0998">Cell outer membrane</keyword>
<comment type="caution">
    <text evidence="7">The sequence shown here is derived from an EMBL/GenBank/DDBJ whole genome shotgun (WGS) entry which is preliminary data.</text>
</comment>
<dbReference type="Gene3D" id="3.30.160.150">
    <property type="entry name" value="Lipoprotein like domain"/>
    <property type="match status" value="1"/>
</dbReference>
<dbReference type="Pfam" id="PF04390">
    <property type="entry name" value="LptE"/>
    <property type="match status" value="1"/>
</dbReference>
<gene>
    <name evidence="6 7" type="primary">lptE</name>
    <name evidence="7" type="ORF">V6U78_02390</name>
</gene>
<evidence type="ECO:0000313" key="7">
    <source>
        <dbReference type="EMBL" id="MFK7159887.1"/>
    </source>
</evidence>
<organism evidence="7 8">
    <name type="scientific">Marinospirillum alkalitolerans</name>
    <dbReference type="NCBI Taxonomy" id="3123374"/>
    <lineage>
        <taxon>Bacteria</taxon>
        <taxon>Pseudomonadati</taxon>
        <taxon>Pseudomonadota</taxon>
        <taxon>Gammaproteobacteria</taxon>
        <taxon>Oceanospirillales</taxon>
        <taxon>Oceanospirillaceae</taxon>
        <taxon>Marinospirillum</taxon>
    </lineage>
</organism>
<keyword evidence="8" id="KW-1185">Reference proteome</keyword>
<name>A0ABW8PUF0_9GAMM</name>
<keyword evidence="2 6" id="KW-0472">Membrane</keyword>
<sequence>MRAWLRAPSLVLGICLLLTGCGFQLRGYIQLPAHLQPIQVQAQGSSQSLAQPLRQRLSASGISLAEGDQPARLRLELEALEQRETQLIFGQDEEYALELTLVASAYDADLEPLFRAERWSAERQYRYNATRDSVLARQSLKAELLRSMEDDLIDLLMMRLRSLELNREDQ</sequence>
<proteinExistence type="inferred from homology"/>
<comment type="function">
    <text evidence="6">Together with LptD, is involved in the assembly of lipopolysaccharide (LPS) at the surface of the outer membrane. Required for the proper assembly of LptD. Binds LPS and may serve as the LPS recognition site at the outer membrane.</text>
</comment>
<dbReference type="RefSeq" id="WP_405336813.1">
    <property type="nucleotide sequence ID" value="NZ_JBANFI010000001.1"/>
</dbReference>
<dbReference type="InterPro" id="IPR007485">
    <property type="entry name" value="LPS_assembly_LptE"/>
</dbReference>
<dbReference type="Proteomes" id="UP001621714">
    <property type="component" value="Unassembled WGS sequence"/>
</dbReference>
<dbReference type="HAMAP" id="MF_01186">
    <property type="entry name" value="LPS_assembly_LptE"/>
    <property type="match status" value="1"/>
</dbReference>
<evidence type="ECO:0000313" key="8">
    <source>
        <dbReference type="Proteomes" id="UP001621714"/>
    </source>
</evidence>
<keyword evidence="5 6" id="KW-0449">Lipoprotein</keyword>
<dbReference type="PROSITE" id="PS51257">
    <property type="entry name" value="PROKAR_LIPOPROTEIN"/>
    <property type="match status" value="1"/>
</dbReference>
<dbReference type="EMBL" id="JBANFI010000001">
    <property type="protein sequence ID" value="MFK7159887.1"/>
    <property type="molecule type" value="Genomic_DNA"/>
</dbReference>
<evidence type="ECO:0000256" key="3">
    <source>
        <dbReference type="ARBA" id="ARBA00023139"/>
    </source>
</evidence>
<evidence type="ECO:0000256" key="1">
    <source>
        <dbReference type="ARBA" id="ARBA00022729"/>
    </source>
</evidence>
<comment type="subcellular location">
    <subcellularLocation>
        <location evidence="6">Cell outer membrane</location>
        <topology evidence="6">Lipid-anchor</topology>
    </subcellularLocation>
</comment>
<comment type="subunit">
    <text evidence="6">Component of the lipopolysaccharide transport and assembly complex. Interacts with LptD.</text>
</comment>
<keyword evidence="1 6" id="KW-0732">Signal</keyword>
<comment type="similarity">
    <text evidence="6">Belongs to the LptE lipoprotein family.</text>
</comment>
<protein>
    <recommendedName>
        <fullName evidence="6">LPS-assembly lipoprotein LptE</fullName>
    </recommendedName>
</protein>